<evidence type="ECO:0000256" key="4">
    <source>
        <dbReference type="SAM" id="Coils"/>
    </source>
</evidence>
<evidence type="ECO:0000313" key="7">
    <source>
        <dbReference type="EMBL" id="KAG7320757.1"/>
    </source>
</evidence>
<feature type="compositionally biased region" description="Basic and acidic residues" evidence="5">
    <location>
        <begin position="507"/>
        <end position="520"/>
    </location>
</feature>
<feature type="compositionally biased region" description="Basic and acidic residues" evidence="5">
    <location>
        <begin position="381"/>
        <end position="443"/>
    </location>
</feature>
<reference evidence="7 8" key="1">
    <citation type="submission" date="2021-06" db="EMBL/GenBank/DDBJ databases">
        <title>Chromosome-level genome assembly of the red-tail catfish (Hemibagrus wyckioides).</title>
        <authorList>
            <person name="Shao F."/>
        </authorList>
    </citation>
    <scope>NUCLEOTIDE SEQUENCE [LARGE SCALE GENOMIC DNA]</scope>
    <source>
        <strain evidence="7">EC202008001</strain>
        <tissue evidence="7">Blood</tissue>
    </source>
</reference>
<dbReference type="Pfam" id="PF04548">
    <property type="entry name" value="AIG1"/>
    <property type="match status" value="1"/>
</dbReference>
<dbReference type="PANTHER" id="PTHR10903">
    <property type="entry name" value="GTPASE, IMAP FAMILY MEMBER-RELATED"/>
    <property type="match status" value="1"/>
</dbReference>
<dbReference type="InterPro" id="IPR045058">
    <property type="entry name" value="GIMA/IAN/Toc"/>
</dbReference>
<gene>
    <name evidence="7" type="ORF">KOW79_015172</name>
</gene>
<dbReference type="Proteomes" id="UP000824219">
    <property type="component" value="Linkage Group LG18"/>
</dbReference>
<evidence type="ECO:0000256" key="1">
    <source>
        <dbReference type="ARBA" id="ARBA00008535"/>
    </source>
</evidence>
<dbReference type="OrthoDB" id="8905277at2759"/>
<evidence type="ECO:0000256" key="2">
    <source>
        <dbReference type="ARBA" id="ARBA00022741"/>
    </source>
</evidence>
<dbReference type="InterPro" id="IPR027417">
    <property type="entry name" value="P-loop_NTPase"/>
</dbReference>
<dbReference type="InterPro" id="IPR006703">
    <property type="entry name" value="G_AIG1"/>
</dbReference>
<feature type="domain" description="AIG1-type G" evidence="6">
    <location>
        <begin position="98"/>
        <end position="220"/>
    </location>
</feature>
<keyword evidence="2" id="KW-0547">Nucleotide-binding</keyword>
<protein>
    <recommendedName>
        <fullName evidence="6">AIG1-type G domain-containing protein</fullName>
    </recommendedName>
</protein>
<evidence type="ECO:0000256" key="3">
    <source>
        <dbReference type="ARBA" id="ARBA00023134"/>
    </source>
</evidence>
<feature type="compositionally biased region" description="Basic and acidic residues" evidence="5">
    <location>
        <begin position="451"/>
        <end position="500"/>
    </location>
</feature>
<keyword evidence="3" id="KW-0342">GTP-binding</keyword>
<comment type="caution">
    <text evidence="7">The sequence shown here is derived from an EMBL/GenBank/DDBJ whole genome shotgun (WGS) entry which is preliminary data.</text>
</comment>
<dbReference type="Gene3D" id="3.40.50.300">
    <property type="entry name" value="P-loop containing nucleotide triphosphate hydrolases"/>
    <property type="match status" value="1"/>
</dbReference>
<keyword evidence="4" id="KW-0175">Coiled coil</keyword>
<feature type="region of interest" description="Disordered" evidence="5">
    <location>
        <begin position="381"/>
        <end position="557"/>
    </location>
</feature>
<dbReference type="AlphaFoldDB" id="A0A9D3NEE4"/>
<sequence>MLRQGKKGTFQGDDDVCSLGSPSDEPKSELRLVLLGGDCADNNYTADIILRSDNKKEMRNPKKGNIRKGSVEGRQLSLFVTPSYWMNHLASYWIFSNGVESIRDEIQNCTSVTFPGPHAFLLVMRAGQTPGKEHLLLKAITHMFGAEALEYTMVLFIYGHEWENPKDALKNHCVKMCGRKHFMLENNDENVEELFRRVEAMTQRKQSRFFIQRSYENLMKVYFEPWERSQMYKEMQLKRELEELKIEQDELKTELHTLRQTERDLREELEASRHQGSALQELDTAKVSEKQLRKELEASRYQESALQKELDTAKGSEKQLRKELEASRYQESALQKELDTAKGSEKQLRKELEASRHDDSVLQKELDMAKVSEKQLRKELEASRYQESALQKELDTAKGSEKQLRKELEASRYQESALQKELDTAKGSEKQLRKELEASRHDNSVLQEELDMARRNEKQLTKEQEASGHHESALWEELDTARGSERQSTKELEASRHDDSVFQEDLDTARCSEKQSRQETDVLTGSEAGQWKYIRRNSREYLPPYMTTNQNKPLDDL</sequence>
<feature type="region of interest" description="Disordered" evidence="5">
    <location>
        <begin position="266"/>
        <end position="286"/>
    </location>
</feature>
<evidence type="ECO:0000256" key="5">
    <source>
        <dbReference type="SAM" id="MobiDB-lite"/>
    </source>
</evidence>
<dbReference type="PANTHER" id="PTHR10903:SF170">
    <property type="entry name" value="GTPASE IMAP FAMILY MEMBER 7"/>
    <property type="match status" value="1"/>
</dbReference>
<evidence type="ECO:0000313" key="8">
    <source>
        <dbReference type="Proteomes" id="UP000824219"/>
    </source>
</evidence>
<name>A0A9D3NEE4_9TELE</name>
<proteinExistence type="inferred from homology"/>
<dbReference type="EMBL" id="JAHKSW010000018">
    <property type="protein sequence ID" value="KAG7320757.1"/>
    <property type="molecule type" value="Genomic_DNA"/>
</dbReference>
<feature type="coiled-coil region" evidence="4">
    <location>
        <begin position="303"/>
        <end position="351"/>
    </location>
</feature>
<feature type="region of interest" description="Disordered" evidence="5">
    <location>
        <begin position="1"/>
        <end position="25"/>
    </location>
</feature>
<feature type="compositionally biased region" description="Polar residues" evidence="5">
    <location>
        <begin position="546"/>
        <end position="557"/>
    </location>
</feature>
<keyword evidence="8" id="KW-1185">Reference proteome</keyword>
<comment type="similarity">
    <text evidence="1">Belongs to the TRAFAC class TrmE-Era-EngA-EngB-Septin-like GTPase superfamily. AIG1/Toc34/Toc159-like paraseptin GTPase family. IAN subfamily.</text>
</comment>
<dbReference type="GO" id="GO:0005525">
    <property type="term" value="F:GTP binding"/>
    <property type="evidence" value="ECO:0007669"/>
    <property type="project" value="UniProtKB-KW"/>
</dbReference>
<evidence type="ECO:0000259" key="6">
    <source>
        <dbReference type="Pfam" id="PF04548"/>
    </source>
</evidence>
<organism evidence="7 8">
    <name type="scientific">Hemibagrus wyckioides</name>
    <dbReference type="NCBI Taxonomy" id="337641"/>
    <lineage>
        <taxon>Eukaryota</taxon>
        <taxon>Metazoa</taxon>
        <taxon>Chordata</taxon>
        <taxon>Craniata</taxon>
        <taxon>Vertebrata</taxon>
        <taxon>Euteleostomi</taxon>
        <taxon>Actinopterygii</taxon>
        <taxon>Neopterygii</taxon>
        <taxon>Teleostei</taxon>
        <taxon>Ostariophysi</taxon>
        <taxon>Siluriformes</taxon>
        <taxon>Bagridae</taxon>
        <taxon>Hemibagrus</taxon>
    </lineage>
</organism>
<accession>A0A9D3NEE4</accession>